<protein>
    <recommendedName>
        <fullName evidence="3">Immunoglobulin domain-containing protein</fullName>
    </recommendedName>
</protein>
<feature type="region of interest" description="Disordered" evidence="1">
    <location>
        <begin position="157"/>
        <end position="184"/>
    </location>
</feature>
<dbReference type="PANTHER" id="PTHR46013">
    <property type="entry name" value="VASCULAR CELL ADHESION MOLECULE 1"/>
    <property type="match status" value="1"/>
</dbReference>
<dbReference type="SUPFAM" id="SSF48726">
    <property type="entry name" value="Immunoglobulin"/>
    <property type="match status" value="1"/>
</dbReference>
<reference evidence="4" key="1">
    <citation type="submission" date="2025-08" db="UniProtKB">
        <authorList>
            <consortium name="Ensembl"/>
        </authorList>
    </citation>
    <scope>IDENTIFICATION</scope>
</reference>
<dbReference type="Ensembl" id="ENSTMTT00000014607.1">
    <property type="protein sequence ID" value="ENSTMTP00000014121.1"/>
    <property type="gene ID" value="ENSTMTG00000010277.1"/>
</dbReference>
<feature type="domain" description="Immunoglobulin" evidence="3">
    <location>
        <begin position="44"/>
        <end position="149"/>
    </location>
</feature>
<dbReference type="InterPro" id="IPR003599">
    <property type="entry name" value="Ig_sub"/>
</dbReference>
<dbReference type="AlphaFoldDB" id="A0A674IX95"/>
<evidence type="ECO:0000313" key="4">
    <source>
        <dbReference type="Ensembl" id="ENSTMTP00000014121.1"/>
    </source>
</evidence>
<dbReference type="Proteomes" id="UP000472274">
    <property type="component" value="Unplaced"/>
</dbReference>
<dbReference type="InterPro" id="IPR013783">
    <property type="entry name" value="Ig-like_fold"/>
</dbReference>
<dbReference type="SMART" id="SM00409">
    <property type="entry name" value="IG"/>
    <property type="match status" value="1"/>
</dbReference>
<organism evidence="4 5">
    <name type="scientific">Terrapene triunguis</name>
    <name type="common">Three-toed box turtle</name>
    <dbReference type="NCBI Taxonomy" id="2587831"/>
    <lineage>
        <taxon>Eukaryota</taxon>
        <taxon>Metazoa</taxon>
        <taxon>Chordata</taxon>
        <taxon>Craniata</taxon>
        <taxon>Vertebrata</taxon>
        <taxon>Euteleostomi</taxon>
        <taxon>Archelosauria</taxon>
        <taxon>Testudinata</taxon>
        <taxon>Testudines</taxon>
        <taxon>Cryptodira</taxon>
        <taxon>Durocryptodira</taxon>
        <taxon>Testudinoidea</taxon>
        <taxon>Emydidae</taxon>
        <taxon>Terrapene</taxon>
    </lineage>
</organism>
<sequence length="212" mass="23171">IPGPFPLPGRLSALSWTEMALVLVAVFCLLTGAYAQEWGVTFAPGPLARWAGSCVTIPCSFTYPAGRTVSAVNWTWEGNQTVYHSDEARVHAAFKGRARYLGDLQHNCSLRVAGLRPSDQGTYYIRFHIVRDGRNYSWTSSRGQRLRVSGNQTISVSPPWGAEWNRDPTSPAPWGPTAPIAPPGTTEMARSVAQGKPRVGLGRLSCEYPRPS</sequence>
<dbReference type="GeneTree" id="ENSGT00950000185155"/>
<proteinExistence type="predicted"/>
<reference evidence="4" key="2">
    <citation type="submission" date="2025-09" db="UniProtKB">
        <authorList>
            <consortium name="Ensembl"/>
        </authorList>
    </citation>
    <scope>IDENTIFICATION</scope>
</reference>
<dbReference type="InterPro" id="IPR013106">
    <property type="entry name" value="Ig_V-set"/>
</dbReference>
<evidence type="ECO:0000313" key="5">
    <source>
        <dbReference type="Proteomes" id="UP000472274"/>
    </source>
</evidence>
<name>A0A674IX95_9SAUR</name>
<dbReference type="PANTHER" id="PTHR46013:SF4">
    <property type="entry name" value="B-CELL RECEPTOR CD22-RELATED"/>
    <property type="match status" value="1"/>
</dbReference>
<dbReference type="InParanoid" id="A0A674IX95"/>
<dbReference type="InterPro" id="IPR036179">
    <property type="entry name" value="Ig-like_dom_sf"/>
</dbReference>
<dbReference type="Gene3D" id="2.60.40.10">
    <property type="entry name" value="Immunoglobulins"/>
    <property type="match status" value="1"/>
</dbReference>
<keyword evidence="5" id="KW-1185">Reference proteome</keyword>
<feature type="chain" id="PRO_5025593374" description="Immunoglobulin domain-containing protein" evidence="2">
    <location>
        <begin position="36"/>
        <end position="212"/>
    </location>
</feature>
<feature type="compositionally biased region" description="Pro residues" evidence="1">
    <location>
        <begin position="170"/>
        <end position="182"/>
    </location>
</feature>
<dbReference type="Pfam" id="PF07686">
    <property type="entry name" value="V-set"/>
    <property type="match status" value="1"/>
</dbReference>
<evidence type="ECO:0000259" key="3">
    <source>
        <dbReference type="SMART" id="SM00409"/>
    </source>
</evidence>
<keyword evidence="2" id="KW-0732">Signal</keyword>
<evidence type="ECO:0000256" key="1">
    <source>
        <dbReference type="SAM" id="MobiDB-lite"/>
    </source>
</evidence>
<feature type="signal peptide" evidence="2">
    <location>
        <begin position="1"/>
        <end position="35"/>
    </location>
</feature>
<accession>A0A674IX95</accession>
<evidence type="ECO:0000256" key="2">
    <source>
        <dbReference type="SAM" id="SignalP"/>
    </source>
</evidence>